<reference evidence="1" key="1">
    <citation type="journal article" date="2021" name="Proc. Natl. Acad. Sci. U.S.A.">
        <title>A Catalog of Tens of Thousands of Viruses from Human Metagenomes Reveals Hidden Associations with Chronic Diseases.</title>
        <authorList>
            <person name="Tisza M.J."/>
            <person name="Buck C.B."/>
        </authorList>
    </citation>
    <scope>NUCLEOTIDE SEQUENCE</scope>
    <source>
        <strain evidence="1">CtG4L18</strain>
    </source>
</reference>
<sequence>MITGHQQTGCSKYLRYLQQRCQLHPTTYLYRLQYFLVHRF</sequence>
<name>A0A8S5UP24_9CAUD</name>
<organism evidence="1">
    <name type="scientific">Podoviridae sp. ctG4L18</name>
    <dbReference type="NCBI Taxonomy" id="2825234"/>
    <lineage>
        <taxon>Viruses</taxon>
        <taxon>Duplodnaviria</taxon>
        <taxon>Heunggongvirae</taxon>
        <taxon>Uroviricota</taxon>
        <taxon>Caudoviricetes</taxon>
    </lineage>
</organism>
<protein>
    <submittedName>
        <fullName evidence="1">Uncharacterized protein</fullName>
    </submittedName>
</protein>
<evidence type="ECO:0000313" key="1">
    <source>
        <dbReference type="EMBL" id="DAF96223.1"/>
    </source>
</evidence>
<dbReference type="EMBL" id="BK016114">
    <property type="protein sequence ID" value="DAF96223.1"/>
    <property type="molecule type" value="Genomic_DNA"/>
</dbReference>
<accession>A0A8S5UP24</accession>
<proteinExistence type="predicted"/>